<evidence type="ECO:0000256" key="4">
    <source>
        <dbReference type="ARBA" id="ARBA00023136"/>
    </source>
</evidence>
<dbReference type="InterPro" id="IPR004843">
    <property type="entry name" value="Calcineurin-like_PHP"/>
</dbReference>
<dbReference type="Pfam" id="PF00149">
    <property type="entry name" value="Metallophos"/>
    <property type="match status" value="1"/>
</dbReference>
<gene>
    <name evidence="8" type="primary">LOC113493086</name>
</gene>
<dbReference type="Gene3D" id="3.60.21.10">
    <property type="match status" value="1"/>
</dbReference>
<evidence type="ECO:0000256" key="5">
    <source>
        <dbReference type="SAM" id="Phobius"/>
    </source>
</evidence>
<dbReference type="PANTHER" id="PTHR13315">
    <property type="entry name" value="METALLO PHOSPHOESTERASE RELATED"/>
    <property type="match status" value="1"/>
</dbReference>
<dbReference type="SUPFAM" id="SSF56300">
    <property type="entry name" value="Metallo-dependent phosphatases"/>
    <property type="match status" value="1"/>
</dbReference>
<reference evidence="8" key="1">
    <citation type="submission" date="2025-08" db="UniProtKB">
        <authorList>
            <consortium name="RefSeq"/>
        </authorList>
    </citation>
    <scope>IDENTIFICATION</scope>
</reference>
<keyword evidence="7" id="KW-1185">Reference proteome</keyword>
<evidence type="ECO:0000313" key="8">
    <source>
        <dbReference type="RefSeq" id="XP_026726705.1"/>
    </source>
</evidence>
<dbReference type="AlphaFoldDB" id="A0A7E5VEM2"/>
<keyword evidence="4 5" id="KW-0472">Membrane</keyword>
<dbReference type="GO" id="GO:0016020">
    <property type="term" value="C:membrane"/>
    <property type="evidence" value="ECO:0007669"/>
    <property type="project" value="UniProtKB-SubCell"/>
</dbReference>
<keyword evidence="3 5" id="KW-1133">Transmembrane helix</keyword>
<dbReference type="GO" id="GO:0006506">
    <property type="term" value="P:GPI anchor biosynthetic process"/>
    <property type="evidence" value="ECO:0007669"/>
    <property type="project" value="InterPro"/>
</dbReference>
<feature type="domain" description="Calcineurin-like phosphoesterase" evidence="6">
    <location>
        <begin position="49"/>
        <end position="233"/>
    </location>
</feature>
<name>A0A7E5VEM2_TRINI</name>
<dbReference type="GO" id="GO:0005783">
    <property type="term" value="C:endoplasmic reticulum"/>
    <property type="evidence" value="ECO:0007669"/>
    <property type="project" value="TreeGrafter"/>
</dbReference>
<evidence type="ECO:0000313" key="7">
    <source>
        <dbReference type="Proteomes" id="UP000322000"/>
    </source>
</evidence>
<proteinExistence type="predicted"/>
<evidence type="ECO:0000259" key="6">
    <source>
        <dbReference type="Pfam" id="PF00149"/>
    </source>
</evidence>
<dbReference type="CTD" id="36285"/>
<dbReference type="InterPro" id="IPR029052">
    <property type="entry name" value="Metallo-depent_PP-like"/>
</dbReference>
<accession>A0A7E5VEM2</accession>
<evidence type="ECO:0000256" key="1">
    <source>
        <dbReference type="ARBA" id="ARBA00004141"/>
    </source>
</evidence>
<dbReference type="OrthoDB" id="5977743at2759"/>
<evidence type="ECO:0000256" key="2">
    <source>
        <dbReference type="ARBA" id="ARBA00022692"/>
    </source>
</evidence>
<protein>
    <submittedName>
        <fullName evidence="8">Uncharacterized protein C630.12</fullName>
    </submittedName>
</protein>
<dbReference type="Proteomes" id="UP000322000">
    <property type="component" value="Chromosome 4"/>
</dbReference>
<dbReference type="GeneID" id="113493086"/>
<comment type="subcellular location">
    <subcellularLocation>
        <location evidence="1">Membrane</location>
        <topology evidence="1">Multi-pass membrane protein</topology>
    </subcellularLocation>
</comment>
<dbReference type="InParanoid" id="A0A7E5VEM2"/>
<feature type="transmembrane region" description="Helical" evidence="5">
    <location>
        <begin position="12"/>
        <end position="30"/>
    </location>
</feature>
<evidence type="ECO:0000256" key="3">
    <source>
        <dbReference type="ARBA" id="ARBA00022989"/>
    </source>
</evidence>
<organism evidence="7 8">
    <name type="scientific">Trichoplusia ni</name>
    <name type="common">Cabbage looper</name>
    <dbReference type="NCBI Taxonomy" id="7111"/>
    <lineage>
        <taxon>Eukaryota</taxon>
        <taxon>Metazoa</taxon>
        <taxon>Ecdysozoa</taxon>
        <taxon>Arthropoda</taxon>
        <taxon>Hexapoda</taxon>
        <taxon>Insecta</taxon>
        <taxon>Pterygota</taxon>
        <taxon>Neoptera</taxon>
        <taxon>Endopterygota</taxon>
        <taxon>Lepidoptera</taxon>
        <taxon>Glossata</taxon>
        <taxon>Ditrysia</taxon>
        <taxon>Noctuoidea</taxon>
        <taxon>Noctuidae</taxon>
        <taxon>Plusiinae</taxon>
        <taxon>Trichoplusia</taxon>
    </lineage>
</organism>
<keyword evidence="2 5" id="KW-0812">Transmembrane</keyword>
<dbReference type="KEGG" id="tnl:113493086"/>
<feature type="transmembrane region" description="Helical" evidence="5">
    <location>
        <begin position="312"/>
        <end position="335"/>
    </location>
</feature>
<dbReference type="PANTHER" id="PTHR13315:SF4">
    <property type="entry name" value="METALLOPHOSPHOESTERASE, ISOFORM E"/>
    <property type="match status" value="1"/>
</dbReference>
<dbReference type="InterPro" id="IPR033308">
    <property type="entry name" value="PGAP5/Cdc1/Ted1"/>
</dbReference>
<sequence>MYLRRSTTVKYILAAFFGAVIYCEWFIYLVQQQYWTDLECSKHDSTCTKILFIADPQIQGDLAVPPPLSYLFNWDSDRYLKSTFQVVAKYFKPDVLVYLGDLMDEGSIATMPQFHGYVKRLSNIFEWDYPAVQVWVPGDNDIGGENEPIRGDKVAEFESVFEQPSVITFGNVSFYKVNAITHTFPSSTDEDEDTQKNFRIVVSHYPVTSRQMFGKKVSNAIHPKIFFCAHDHESKYVKQSKELTNRVTNWFTAPKSTLSMSFDEETLYEIYVPTCSYRMGTSYIGYGAAVLENNNQHMRYTVFWSSTRFPYLMLYVVMLIILFIYCLVFCAARLLHRQTKNLTMTPDMSPLLDRL</sequence>
<dbReference type="GO" id="GO:0016787">
    <property type="term" value="F:hydrolase activity"/>
    <property type="evidence" value="ECO:0007669"/>
    <property type="project" value="InterPro"/>
</dbReference>
<dbReference type="FunCoup" id="A0A7E5VEM2">
    <property type="interactions" value="98"/>
</dbReference>
<dbReference type="RefSeq" id="XP_026726705.1">
    <property type="nucleotide sequence ID" value="XM_026870904.1"/>
</dbReference>